<dbReference type="Gene3D" id="1.20.1070.10">
    <property type="entry name" value="Rhodopsin 7-helix transmembrane proteins"/>
    <property type="match status" value="1"/>
</dbReference>
<feature type="transmembrane region" description="Helical" evidence="6">
    <location>
        <begin position="91"/>
        <end position="109"/>
    </location>
</feature>
<sequence>MELSDASEAQLDLFSIIERICSVFSLVGCVFIIVTFCMSRSFHKPINRLVFYASLFMPADAFWSLAMAVNVYLTFYYKFDAQRLRKMEIPYLLFCYGIPFIIAFVYIFIKDPAKKRVYGNATLWCWVQQSWDIWRIITFYGPVWATICVTFFIYIRAGREIYHNHKKLHGLNYTSHCEPEPLPMNKTLSTKTTEVSVTSEIVTTTTTTTPTTPTEDAIDLAPLGAAQRRSSVVAQQPSAYSVTISALPSGSAGPTLPTTPTASSSNHKDNTLQPRTRRKAAYEANSAAWQYTKCAILFFTAILVTWIPSTANRVYSVIHSNEISLPLEYMSAFVLPLQGFWNLIIYVVTSWGACKDLAEDVRLFFRGVGRPKVPTGMRNRSRMGGAVGRAENGAVSARHGTFEMMSRGRNVRPTSDKSSETESMEELAQMHGSAL</sequence>
<dbReference type="OrthoDB" id="18453at2759"/>
<accession>A0A194W5C2</accession>
<evidence type="ECO:0000256" key="6">
    <source>
        <dbReference type="SAM" id="Phobius"/>
    </source>
</evidence>
<feature type="transmembrane region" description="Helical" evidence="6">
    <location>
        <begin position="287"/>
        <end position="309"/>
    </location>
</feature>
<dbReference type="EMBL" id="CM003104">
    <property type="protein sequence ID" value="KUI71731.1"/>
    <property type="molecule type" value="Genomic_DNA"/>
</dbReference>
<dbReference type="GO" id="GO:0004930">
    <property type="term" value="F:G protein-coupled receptor activity"/>
    <property type="evidence" value="ECO:0007669"/>
    <property type="project" value="TreeGrafter"/>
</dbReference>
<dbReference type="GO" id="GO:0007166">
    <property type="term" value="P:cell surface receptor signaling pathway"/>
    <property type="evidence" value="ECO:0007669"/>
    <property type="project" value="InterPro"/>
</dbReference>
<dbReference type="PROSITE" id="PS50261">
    <property type="entry name" value="G_PROTEIN_RECEP_F2_4"/>
    <property type="match status" value="1"/>
</dbReference>
<feature type="compositionally biased region" description="Low complexity" evidence="5">
    <location>
        <begin position="250"/>
        <end position="265"/>
    </location>
</feature>
<dbReference type="InterPro" id="IPR017981">
    <property type="entry name" value="GPCR_2-like_7TM"/>
</dbReference>
<feature type="transmembrane region" description="Helical" evidence="6">
    <location>
        <begin position="20"/>
        <end position="41"/>
    </location>
</feature>
<keyword evidence="2 6" id="KW-0812">Transmembrane</keyword>
<dbReference type="GO" id="GO:0005886">
    <property type="term" value="C:plasma membrane"/>
    <property type="evidence" value="ECO:0007669"/>
    <property type="project" value="TreeGrafter"/>
</dbReference>
<organism evidence="8 9">
    <name type="scientific">Cytospora mali</name>
    <name type="common">Apple Valsa canker fungus</name>
    <name type="synonym">Valsa mali</name>
    <dbReference type="NCBI Taxonomy" id="578113"/>
    <lineage>
        <taxon>Eukaryota</taxon>
        <taxon>Fungi</taxon>
        <taxon>Dikarya</taxon>
        <taxon>Ascomycota</taxon>
        <taxon>Pezizomycotina</taxon>
        <taxon>Sordariomycetes</taxon>
        <taxon>Sordariomycetidae</taxon>
        <taxon>Diaporthales</taxon>
        <taxon>Cytosporaceae</taxon>
        <taxon>Cytospora</taxon>
    </lineage>
</organism>
<feature type="domain" description="G-protein coupled receptors family 2 profile 2" evidence="7">
    <location>
        <begin position="1"/>
        <end position="155"/>
    </location>
</feature>
<reference evidence="8" key="1">
    <citation type="submission" date="2014-12" db="EMBL/GenBank/DDBJ databases">
        <title>Genome Sequence of Valsa Canker Pathogens Uncovers a Specific Adaption of Colonization on Woody Bark.</title>
        <authorList>
            <person name="Yin Z."/>
            <person name="Liu H."/>
            <person name="Gao X."/>
            <person name="Li Z."/>
            <person name="Song N."/>
            <person name="Ke X."/>
            <person name="Dai Q."/>
            <person name="Wu Y."/>
            <person name="Sun Y."/>
            <person name="Xu J.-R."/>
            <person name="Kang Z.K."/>
            <person name="Wang L."/>
            <person name="Huang L."/>
        </authorList>
    </citation>
    <scope>NUCLEOTIDE SEQUENCE [LARGE SCALE GENOMIC DNA]</scope>
    <source>
        <strain evidence="8">03-8</strain>
    </source>
</reference>
<feature type="region of interest" description="Disordered" evidence="5">
    <location>
        <begin position="407"/>
        <end position="435"/>
    </location>
</feature>
<evidence type="ECO:0000313" key="9">
    <source>
        <dbReference type="Proteomes" id="UP000078559"/>
    </source>
</evidence>
<evidence type="ECO:0000256" key="4">
    <source>
        <dbReference type="ARBA" id="ARBA00023136"/>
    </source>
</evidence>
<evidence type="ECO:0000259" key="7">
    <source>
        <dbReference type="PROSITE" id="PS50261"/>
    </source>
</evidence>
<keyword evidence="9" id="KW-1185">Reference proteome</keyword>
<protein>
    <recommendedName>
        <fullName evidence="7">G-protein coupled receptors family 2 profile 2 domain-containing protein</fullName>
    </recommendedName>
</protein>
<proteinExistence type="predicted"/>
<dbReference type="Pfam" id="PF05462">
    <property type="entry name" value="Dicty_CAR"/>
    <property type="match status" value="1"/>
</dbReference>
<feature type="transmembrane region" description="Helical" evidence="6">
    <location>
        <begin position="329"/>
        <end position="348"/>
    </location>
</feature>
<gene>
    <name evidence="8" type="ORF">VM1G_06699</name>
</gene>
<dbReference type="GO" id="GO:0007189">
    <property type="term" value="P:adenylate cyclase-activating G protein-coupled receptor signaling pathway"/>
    <property type="evidence" value="ECO:0007669"/>
    <property type="project" value="TreeGrafter"/>
</dbReference>
<keyword evidence="4 6" id="KW-0472">Membrane</keyword>
<feature type="region of interest" description="Disordered" evidence="5">
    <location>
        <begin position="250"/>
        <end position="277"/>
    </location>
</feature>
<feature type="transmembrane region" description="Helical" evidence="6">
    <location>
        <begin position="61"/>
        <end position="79"/>
    </location>
</feature>
<dbReference type="Proteomes" id="UP000078559">
    <property type="component" value="Chromosome 7"/>
</dbReference>
<evidence type="ECO:0000256" key="3">
    <source>
        <dbReference type="ARBA" id="ARBA00022989"/>
    </source>
</evidence>
<evidence type="ECO:0000313" key="8">
    <source>
        <dbReference type="EMBL" id="KUI71731.1"/>
    </source>
</evidence>
<comment type="subcellular location">
    <subcellularLocation>
        <location evidence="1">Membrane</location>
        <topology evidence="1">Multi-pass membrane protein</topology>
    </subcellularLocation>
</comment>
<dbReference type="AlphaFoldDB" id="A0A194W5C2"/>
<feature type="transmembrane region" description="Helical" evidence="6">
    <location>
        <begin position="133"/>
        <end position="155"/>
    </location>
</feature>
<evidence type="ECO:0000256" key="1">
    <source>
        <dbReference type="ARBA" id="ARBA00004141"/>
    </source>
</evidence>
<keyword evidence="3 6" id="KW-1133">Transmembrane helix</keyword>
<evidence type="ECO:0000256" key="5">
    <source>
        <dbReference type="SAM" id="MobiDB-lite"/>
    </source>
</evidence>
<dbReference type="SUPFAM" id="SSF81321">
    <property type="entry name" value="Family A G protein-coupled receptor-like"/>
    <property type="match status" value="1"/>
</dbReference>
<evidence type="ECO:0000256" key="2">
    <source>
        <dbReference type="ARBA" id="ARBA00022692"/>
    </source>
</evidence>
<name>A0A194W5C2_CYTMA</name>
<dbReference type="PANTHER" id="PTHR23112">
    <property type="entry name" value="G PROTEIN-COUPLED RECEPTOR 157-RELATED"/>
    <property type="match status" value="1"/>
</dbReference>
<dbReference type="PANTHER" id="PTHR23112:SF22">
    <property type="entry name" value="G-PROTEIN COUPLED RECEPTOR"/>
    <property type="match status" value="1"/>
</dbReference>